<dbReference type="AlphaFoldDB" id="A0A1V9FQH3"/>
<reference evidence="1 2" key="1">
    <citation type="submission" date="2016-03" db="EMBL/GenBank/DDBJ databases">
        <title>Niastella vici sp. nov., isolated from farmland soil.</title>
        <authorList>
            <person name="Chen L."/>
            <person name="Wang D."/>
            <person name="Yang S."/>
            <person name="Wang G."/>
        </authorList>
    </citation>
    <scope>NUCLEOTIDE SEQUENCE [LARGE SCALE GENOMIC DNA]</scope>
    <source>
        <strain evidence="1 2">DJ57</strain>
    </source>
</reference>
<evidence type="ECO:0000313" key="2">
    <source>
        <dbReference type="Proteomes" id="UP000192796"/>
    </source>
</evidence>
<evidence type="ECO:0000313" key="1">
    <source>
        <dbReference type="EMBL" id="OQP60604.1"/>
    </source>
</evidence>
<accession>A0A1V9FQH3</accession>
<proteinExistence type="predicted"/>
<dbReference type="RefSeq" id="WP_081152765.1">
    <property type="nucleotide sequence ID" value="NZ_LVYD01000060.1"/>
</dbReference>
<dbReference type="OrthoDB" id="9873459at2"/>
<dbReference type="EMBL" id="LVYD01000060">
    <property type="protein sequence ID" value="OQP60604.1"/>
    <property type="molecule type" value="Genomic_DNA"/>
</dbReference>
<gene>
    <name evidence="1" type="ORF">A3860_32845</name>
</gene>
<sequence>MRNVLLLFITAILLSNCNDRQAVNNAIVTNNKDTVTKDTSLDRVNRIFNNPFRDINNFDISFGDNFIDSLHVSYVKKGRSAVTLTKDICIGDNCESWKTIVDKQENTVLYLFKGDGGEYGFSNDQYFLRGDSLVYVRNFSVSIETWPTDSTDTKWKIEEVVYHFQANQPYTRNRTGYTSTLDKFDFSLKDMAAKTSFDIATKLSREKSLELKKLLKMKDSENRE</sequence>
<comment type="caution">
    <text evidence="1">The sequence shown here is derived from an EMBL/GenBank/DDBJ whole genome shotgun (WGS) entry which is preliminary data.</text>
</comment>
<name>A0A1V9FQH3_9BACT</name>
<dbReference type="STRING" id="1703345.A3860_32845"/>
<protein>
    <submittedName>
        <fullName evidence="1">Uncharacterized protein</fullName>
    </submittedName>
</protein>
<organism evidence="1 2">
    <name type="scientific">Niastella vici</name>
    <dbReference type="NCBI Taxonomy" id="1703345"/>
    <lineage>
        <taxon>Bacteria</taxon>
        <taxon>Pseudomonadati</taxon>
        <taxon>Bacteroidota</taxon>
        <taxon>Chitinophagia</taxon>
        <taxon>Chitinophagales</taxon>
        <taxon>Chitinophagaceae</taxon>
        <taxon>Niastella</taxon>
    </lineage>
</organism>
<dbReference type="Proteomes" id="UP000192796">
    <property type="component" value="Unassembled WGS sequence"/>
</dbReference>
<keyword evidence="2" id="KW-1185">Reference proteome</keyword>